<name>A0A386ASK5_9PAPI</name>
<feature type="compositionally biased region" description="Basic and acidic residues" evidence="1">
    <location>
        <begin position="114"/>
        <end position="124"/>
    </location>
</feature>
<protein>
    <submittedName>
        <fullName evidence="2">E4 protein</fullName>
    </submittedName>
</protein>
<sequence>MIHGTKWRAKLTIMVLITWKELLKCITFNLKVMLPDMANLESGKCMLMRTLSLLLLLALRRQLEKGPQPPSTPHPNRHQTDSLLPPPCPPENGHHRDDGTNEKHLALQPPPPGGKRDKDKEKKTQQGPPQGGDKKSPGEGTNADGDDPEKPPPPPPGEGAVEGGPQHGPSRGPSQDPDPGLLHGVAYRLLTWEAQFDQLVDTILGDLKDYWRKLGTPQ</sequence>
<feature type="compositionally biased region" description="Basic and acidic residues" evidence="1">
    <location>
        <begin position="92"/>
        <end position="105"/>
    </location>
</feature>
<proteinExistence type="predicted"/>
<dbReference type="EMBL" id="MH675888">
    <property type="protein sequence ID" value="AYC54496.1"/>
    <property type="molecule type" value="Genomic_DNA"/>
</dbReference>
<organism evidence="2">
    <name type="scientific">Human papillomavirus</name>
    <dbReference type="NCBI Taxonomy" id="10566"/>
    <lineage>
        <taxon>Viruses</taxon>
        <taxon>Monodnaviria</taxon>
        <taxon>Shotokuvirae</taxon>
        <taxon>Cossaviricota</taxon>
        <taxon>Papovaviricetes</taxon>
        <taxon>Zurhausenvirales</taxon>
        <taxon>Papillomaviridae</taxon>
    </lineage>
</organism>
<feature type="region of interest" description="Disordered" evidence="1">
    <location>
        <begin position="64"/>
        <end position="182"/>
    </location>
</feature>
<accession>A0A386ASK5</accession>
<evidence type="ECO:0000256" key="1">
    <source>
        <dbReference type="SAM" id="MobiDB-lite"/>
    </source>
</evidence>
<reference evidence="2" key="1">
    <citation type="journal article" date="2018" name="Nat. Med.">
        <title>Expanded skin virome in DOCK8-deficient patients.</title>
        <authorList>
            <consortium name="NISC Comparative Sequencing Program"/>
            <person name="Tirosh O."/>
            <person name="Conlan S."/>
            <person name="Deming C."/>
            <person name="Lee-Lin S.Q."/>
            <person name="Huang X."/>
            <person name="Su H.C."/>
            <person name="Freeman A.F."/>
            <person name="Segre J.A."/>
            <person name="Kong H.H."/>
        </authorList>
    </citation>
    <scope>NUCLEOTIDE SEQUENCE</scope>
    <source>
        <strain evidence="2">HPV-mSK_001</strain>
    </source>
</reference>
<evidence type="ECO:0000313" key="2">
    <source>
        <dbReference type="EMBL" id="AYC54496.1"/>
    </source>
</evidence>